<evidence type="ECO:0000313" key="4">
    <source>
        <dbReference type="Proteomes" id="UP000045706"/>
    </source>
</evidence>
<evidence type="ECO:0000313" key="3">
    <source>
        <dbReference type="Proteomes" id="UP000044602"/>
    </source>
</evidence>
<keyword evidence="3" id="KW-1185">Reference proteome</keyword>
<accession>A0A0G4MGF5</accession>
<evidence type="ECO:0000313" key="1">
    <source>
        <dbReference type="EMBL" id="CRK15420.1"/>
    </source>
</evidence>
<reference evidence="3 4" key="1">
    <citation type="submission" date="2015-05" db="EMBL/GenBank/DDBJ databases">
        <authorList>
            <person name="Fogelqvist Johan"/>
        </authorList>
    </citation>
    <scope>NUCLEOTIDE SEQUENCE [LARGE SCALE GENOMIC DNA]</scope>
    <source>
        <strain evidence="1">VL1</strain>
        <strain evidence="2">VL2</strain>
    </source>
</reference>
<gene>
    <name evidence="1" type="ORF">BN1708_011485</name>
    <name evidence="2" type="ORF">BN1723_003974</name>
</gene>
<organism evidence="2 4">
    <name type="scientific">Verticillium longisporum</name>
    <name type="common">Verticillium dahliae var. longisporum</name>
    <dbReference type="NCBI Taxonomy" id="100787"/>
    <lineage>
        <taxon>Eukaryota</taxon>
        <taxon>Fungi</taxon>
        <taxon>Dikarya</taxon>
        <taxon>Ascomycota</taxon>
        <taxon>Pezizomycotina</taxon>
        <taxon>Sordariomycetes</taxon>
        <taxon>Hypocreomycetidae</taxon>
        <taxon>Glomerellales</taxon>
        <taxon>Plectosphaerellaceae</taxon>
        <taxon>Verticillium</taxon>
    </lineage>
</organism>
<proteinExistence type="predicted"/>
<dbReference type="EMBL" id="CVQI01025557">
    <property type="protein sequence ID" value="CRK33306.1"/>
    <property type="molecule type" value="Genomic_DNA"/>
</dbReference>
<sequence>MCTFGTRVFTCGHYKKALDSPCGDAKTAKQVCDSGSEYSSTTGAWCDLPGCDKKAQGKREGPGSHWDGGFKAWDVDWTAF</sequence>
<protein>
    <submittedName>
        <fullName evidence="2">Uncharacterized protein</fullName>
    </submittedName>
</protein>
<evidence type="ECO:0000313" key="2">
    <source>
        <dbReference type="EMBL" id="CRK33306.1"/>
    </source>
</evidence>
<dbReference type="AlphaFoldDB" id="A0A0G4MGF5"/>
<dbReference type="Proteomes" id="UP000044602">
    <property type="component" value="Unassembled WGS sequence"/>
</dbReference>
<dbReference type="Proteomes" id="UP000045706">
    <property type="component" value="Unassembled WGS sequence"/>
</dbReference>
<dbReference type="EMBL" id="CVQH01006557">
    <property type="protein sequence ID" value="CRK15420.1"/>
    <property type="molecule type" value="Genomic_DNA"/>
</dbReference>
<name>A0A0G4MGF5_VERLO</name>